<evidence type="ECO:0000256" key="1">
    <source>
        <dbReference type="SAM" id="MobiDB-lite"/>
    </source>
</evidence>
<feature type="compositionally biased region" description="Low complexity" evidence="1">
    <location>
        <begin position="134"/>
        <end position="150"/>
    </location>
</feature>
<accession>A0A7S3YVJ7</accession>
<dbReference type="AlphaFoldDB" id="A0A7S3YVJ7"/>
<feature type="region of interest" description="Disordered" evidence="1">
    <location>
        <begin position="98"/>
        <end position="117"/>
    </location>
</feature>
<sequence length="254" mass="27960">MDSPAFQVLVREQYNCSDVHQPFPFPRLHETEGSRDVDVGELFYQDKPVTVLELTEGGDLDGSPSDDDNLDASKILLILEQVALAAAQLHNNLRGDNMEQRIPITESKHDPRENTRDQDDISVLMDSEMEQSDEPSSSSSPSSTPRSTSDACVRPPLHSEMETPDVESSSLPRGTSGDPCGRMDDEAVKKCQKQGLRPEIEALLPKIVWDAEADRRRKRASTSSNEEPVSITGGGKRKKTSSAGFGTPAKRQIK</sequence>
<organism evidence="2">
    <name type="scientific">Lotharella globosa</name>
    <dbReference type="NCBI Taxonomy" id="91324"/>
    <lineage>
        <taxon>Eukaryota</taxon>
        <taxon>Sar</taxon>
        <taxon>Rhizaria</taxon>
        <taxon>Cercozoa</taxon>
        <taxon>Chlorarachniophyceae</taxon>
        <taxon>Lotharella</taxon>
    </lineage>
</organism>
<gene>
    <name evidence="2" type="ORF">LGLO00237_LOCUS14857</name>
</gene>
<feature type="region of interest" description="Disordered" evidence="1">
    <location>
        <begin position="127"/>
        <end position="254"/>
    </location>
</feature>
<evidence type="ECO:0000313" key="2">
    <source>
        <dbReference type="EMBL" id="CAE0663255.1"/>
    </source>
</evidence>
<dbReference type="EMBL" id="HBIV01020593">
    <property type="protein sequence ID" value="CAE0663255.1"/>
    <property type="molecule type" value="Transcribed_RNA"/>
</dbReference>
<protein>
    <submittedName>
        <fullName evidence="2">Uncharacterized protein</fullName>
    </submittedName>
</protein>
<proteinExistence type="predicted"/>
<feature type="compositionally biased region" description="Basic and acidic residues" evidence="1">
    <location>
        <begin position="106"/>
        <end position="117"/>
    </location>
</feature>
<name>A0A7S3YVJ7_9EUKA</name>
<reference evidence="2" key="1">
    <citation type="submission" date="2021-01" db="EMBL/GenBank/DDBJ databases">
        <authorList>
            <person name="Corre E."/>
            <person name="Pelletier E."/>
            <person name="Niang G."/>
            <person name="Scheremetjew M."/>
            <person name="Finn R."/>
            <person name="Kale V."/>
            <person name="Holt S."/>
            <person name="Cochrane G."/>
            <person name="Meng A."/>
            <person name="Brown T."/>
            <person name="Cohen L."/>
        </authorList>
    </citation>
    <scope>NUCLEOTIDE SEQUENCE</scope>
    <source>
        <strain evidence="2">CCCM811</strain>
    </source>
</reference>